<dbReference type="Gene3D" id="3.30.565.10">
    <property type="entry name" value="Histidine kinase-like ATPase, C-terminal domain"/>
    <property type="match status" value="1"/>
</dbReference>
<comment type="cofactor">
    <cofactor evidence="3">
        <name>Mg(2+)</name>
        <dbReference type="ChEBI" id="CHEBI:18420"/>
    </cofactor>
</comment>
<evidence type="ECO:0000256" key="5">
    <source>
        <dbReference type="ARBA" id="ARBA00022723"/>
    </source>
</evidence>
<accession>A0A0N5DAP0</accession>
<gene>
    <name evidence="16" type="ORF">TCLT_LOCUS10232</name>
</gene>
<dbReference type="InterPro" id="IPR013757">
    <property type="entry name" value="Topo_IIA_A_a_sf"/>
</dbReference>
<dbReference type="OMA" id="AFESLWP"/>
<dbReference type="SUPFAM" id="SSF54211">
    <property type="entry name" value="Ribosomal protein S5 domain 2-like"/>
    <property type="match status" value="1"/>
</dbReference>
<dbReference type="GO" id="GO:0005524">
    <property type="term" value="F:ATP binding"/>
    <property type="evidence" value="ECO:0007669"/>
    <property type="project" value="UniProtKB-UniRule"/>
</dbReference>
<dbReference type="InterPro" id="IPR013758">
    <property type="entry name" value="Topo_IIA_A/C_ab"/>
</dbReference>
<sequence length="1133" mass="129074">MLVMKNPAKLVILVRRSLRFRAHRRKYSHISHLQRFSTDSSEHPVTVPKAAAEKYQRLTPLKHILYRPDSYIGSAFLSDEQPVFIYDPVEKRIFRKDVRIVPGLLKIFDEILVNAADNKRRDPRMTTIAVHINREKNRISVWNDGCGIPIEVHPTEAIYIPSLIFGTLFTSSNYDDSELKVVGGRNGFGAKLCNIFSKEFIVETCNKQSGLRFFQRWQNNMNDVDDPIIVNIGAEALDYTCITFEPDLSKFSLSTLDENTVDVMKRRTVDIAGTLDDVRVFLNGSRIEVSGFESYVKLFSTVPQDNFANSNIFFYCAANNRWQIAVARSDIGYQQISFVNNISTLKGGRHVDYIVNQIVMRLKQEVEQRCGAEKSISAHQIKSHLQVFVNSLIENPAFESQSKEYLTTTVKNFGSTCIIQESFYENFMSKTDLISFLLNDISRQHAASINRSLQRNLWDLPKLEDASDAGTANSHNCTLIVTEGDSAKALAVAGLAVVGRKQYGVFPIRGKLTNVRGVDAEIAVQNAEISALIRVLGLKFGEDYSVEKKFKTLRYGRLLIMTDQDPDGSHIKGLIVNFLHNYWPSLLSANFVNYFVTPLLKVKRGSDIKSFYNVAEYEKWRASNPNSSKYSTKYYKGLGTSSAEEAREYFANIERHTVRFIYDGEASDKSISLAFAKDKADSRKEWVAESSEFKSPYGIGSSLNQQTFSDFVNGELREYSQLDLRRSLPNLVDGLKPSQRKILFTMFGRYERGEVRVSQLAGAVSQYSAYHHGEESLVNTIVRLAQNFVGSNNLNLLLPIGQFGTRLAGGEDAAKARYIYTALSPVARALFPRPDDNVLKYLVEENTSIEPEYCPVVPLILINGTEGIGTGWATKILPRCPRQVINNTQRLIDGLPLQKMAEITELPSGVWNNKYKERVLDSVIKNGLIKNYEELHTESNVNFILHITDQSLMSDVKLIKKLTRLLKLESVTSENFMVLFDEKNVLRKYDSSEDIFHAFFEVRKQKYQERRDHEIKVVSEKLKFSDNQVRFVSAVMNREIIIEKKSRMEIIAQLIQKNFDSNPIKRKSSKNGSSAPDFSYLLDIPLFRLSSEEFLILNDKNNDLLKQFERLNSSTWKSLWSEDLNVLSMVCYH</sequence>
<keyword evidence="11 12" id="KW-0413">Isomerase</keyword>
<evidence type="ECO:0000313" key="18">
    <source>
        <dbReference type="WBParaSite" id="TCLT_0001024301-mRNA-1"/>
    </source>
</evidence>
<evidence type="ECO:0000256" key="7">
    <source>
        <dbReference type="ARBA" id="ARBA00022840"/>
    </source>
</evidence>
<dbReference type="CDD" id="cd16930">
    <property type="entry name" value="HATPase_TopII-like"/>
    <property type="match status" value="1"/>
</dbReference>
<dbReference type="InterPro" id="IPR020568">
    <property type="entry name" value="Ribosomal_Su5_D2-typ_SF"/>
</dbReference>
<dbReference type="InterPro" id="IPR013506">
    <property type="entry name" value="Topo_IIA_bsu_dom2"/>
</dbReference>
<dbReference type="Pfam" id="PF00204">
    <property type="entry name" value="DNA_gyraseB"/>
    <property type="match status" value="1"/>
</dbReference>
<dbReference type="InterPro" id="IPR001154">
    <property type="entry name" value="TopoII_euk"/>
</dbReference>
<dbReference type="Gene3D" id="3.90.199.10">
    <property type="entry name" value="Topoisomerase II, domain 5"/>
    <property type="match status" value="1"/>
</dbReference>
<evidence type="ECO:0000313" key="16">
    <source>
        <dbReference type="EMBL" id="VDN07914.1"/>
    </source>
</evidence>
<reference evidence="16 17" key="2">
    <citation type="submission" date="2018-11" db="EMBL/GenBank/DDBJ databases">
        <authorList>
            <consortium name="Pathogen Informatics"/>
        </authorList>
    </citation>
    <scope>NUCLEOTIDE SEQUENCE [LARGE SCALE GENOMIC DNA]</scope>
</reference>
<dbReference type="EC" id="5.6.2.2" evidence="13"/>
<evidence type="ECO:0000313" key="17">
    <source>
        <dbReference type="Proteomes" id="UP000276776"/>
    </source>
</evidence>
<keyword evidence="10 12" id="KW-0238">DNA-binding</keyword>
<organism evidence="18">
    <name type="scientific">Thelazia callipaeda</name>
    <name type="common">Oriental eyeworm</name>
    <name type="synonym">Parasitic nematode</name>
    <dbReference type="NCBI Taxonomy" id="103827"/>
    <lineage>
        <taxon>Eukaryota</taxon>
        <taxon>Metazoa</taxon>
        <taxon>Ecdysozoa</taxon>
        <taxon>Nematoda</taxon>
        <taxon>Chromadorea</taxon>
        <taxon>Rhabditida</taxon>
        <taxon>Spirurina</taxon>
        <taxon>Spiruromorpha</taxon>
        <taxon>Thelazioidea</taxon>
        <taxon>Thelaziidae</taxon>
        <taxon>Thelazia</taxon>
    </lineage>
</organism>
<evidence type="ECO:0000259" key="15">
    <source>
        <dbReference type="PROSITE" id="PS52040"/>
    </source>
</evidence>
<dbReference type="Pfam" id="PF00521">
    <property type="entry name" value="DNA_topoisoIV"/>
    <property type="match status" value="2"/>
</dbReference>
<evidence type="ECO:0000256" key="4">
    <source>
        <dbReference type="ARBA" id="ARBA00011080"/>
    </source>
</evidence>
<dbReference type="PROSITE" id="PS50880">
    <property type="entry name" value="TOPRIM"/>
    <property type="match status" value="1"/>
</dbReference>
<dbReference type="InterPro" id="IPR031660">
    <property type="entry name" value="TOPRIM_C"/>
</dbReference>
<dbReference type="Gene3D" id="1.10.268.10">
    <property type="entry name" value="Topoisomerase, domain 3"/>
    <property type="match status" value="1"/>
</dbReference>
<dbReference type="GO" id="GO:0003918">
    <property type="term" value="F:DNA topoisomerase type II (double strand cut, ATP-hydrolyzing) activity"/>
    <property type="evidence" value="ECO:0007669"/>
    <property type="project" value="UniProtKB-UniRule"/>
</dbReference>
<comment type="subunit">
    <text evidence="13">Homodimer.</text>
</comment>
<name>A0A0N5DAP0_THECL</name>
<dbReference type="PANTHER" id="PTHR10169:SF38">
    <property type="entry name" value="DNA TOPOISOMERASE 2"/>
    <property type="match status" value="1"/>
</dbReference>
<evidence type="ECO:0000256" key="10">
    <source>
        <dbReference type="ARBA" id="ARBA00023125"/>
    </source>
</evidence>
<dbReference type="PROSITE" id="PS52040">
    <property type="entry name" value="TOPO_IIA"/>
    <property type="match status" value="1"/>
</dbReference>
<dbReference type="SMART" id="SM00433">
    <property type="entry name" value="TOP2c"/>
    <property type="match status" value="1"/>
</dbReference>
<evidence type="ECO:0000256" key="6">
    <source>
        <dbReference type="ARBA" id="ARBA00022741"/>
    </source>
</evidence>
<keyword evidence="6 13" id="KW-0547">Nucleotide-binding</keyword>
<dbReference type="PRINTS" id="PR00418">
    <property type="entry name" value="TPI2FAMILY"/>
</dbReference>
<dbReference type="SUPFAM" id="SSF56719">
    <property type="entry name" value="Type II DNA topoisomerase"/>
    <property type="match status" value="1"/>
</dbReference>
<dbReference type="FunFam" id="3.40.50.670:FF:000001">
    <property type="entry name" value="DNA topoisomerase 2"/>
    <property type="match status" value="1"/>
</dbReference>
<dbReference type="InterPro" id="IPR006171">
    <property type="entry name" value="TOPRIM_dom"/>
</dbReference>
<dbReference type="InterPro" id="IPR018522">
    <property type="entry name" value="TopoIIA_CS"/>
</dbReference>
<dbReference type="CDD" id="cd03481">
    <property type="entry name" value="TopoIIA_Trans_ScTopoIIA"/>
    <property type="match status" value="1"/>
</dbReference>
<comment type="cofactor">
    <cofactor evidence="2">
        <name>Ca(2+)</name>
        <dbReference type="ChEBI" id="CHEBI:29108"/>
    </cofactor>
</comment>
<comment type="function">
    <text evidence="13">Control of topological states of DNA by transient breakage and subsequent rejoining of DNA strands. Topoisomerase II makes double-strand breaks.</text>
</comment>
<dbReference type="FunFam" id="3.30.565.10:FF:000004">
    <property type="entry name" value="DNA topoisomerase 2"/>
    <property type="match status" value="1"/>
</dbReference>
<dbReference type="InterPro" id="IPR013759">
    <property type="entry name" value="Topo_IIA_B_C"/>
</dbReference>
<dbReference type="GO" id="GO:0006265">
    <property type="term" value="P:DNA topological change"/>
    <property type="evidence" value="ECO:0007669"/>
    <property type="project" value="UniProtKB-UniRule"/>
</dbReference>
<dbReference type="GO" id="GO:0000712">
    <property type="term" value="P:resolution of meiotic recombination intermediates"/>
    <property type="evidence" value="ECO:0007669"/>
    <property type="project" value="TreeGrafter"/>
</dbReference>
<dbReference type="SMART" id="SM00434">
    <property type="entry name" value="TOP4c"/>
    <property type="match status" value="1"/>
</dbReference>
<keyword evidence="9 12" id="KW-0799">Topoisomerase</keyword>
<dbReference type="WBParaSite" id="TCLT_0001024301-mRNA-1">
    <property type="protein sequence ID" value="TCLT_0001024301-mRNA-1"/>
    <property type="gene ID" value="TCLT_0001024301"/>
</dbReference>
<dbReference type="GO" id="GO:0046872">
    <property type="term" value="F:metal ion binding"/>
    <property type="evidence" value="ECO:0007669"/>
    <property type="project" value="UniProtKB-KW"/>
</dbReference>
<dbReference type="FunFam" id="3.90.199.10:FF:000002">
    <property type="entry name" value="DNA topoisomerase 2"/>
    <property type="match status" value="1"/>
</dbReference>
<feature type="domain" description="Toprim" evidence="14">
    <location>
        <begin position="477"/>
        <end position="594"/>
    </location>
</feature>
<comment type="similarity">
    <text evidence="4 13">Belongs to the type II topoisomerase family.</text>
</comment>
<reference evidence="18" key="1">
    <citation type="submission" date="2017-02" db="UniProtKB">
        <authorList>
            <consortium name="WormBaseParasite"/>
        </authorList>
    </citation>
    <scope>IDENTIFICATION</scope>
</reference>
<dbReference type="PROSITE" id="PS00177">
    <property type="entry name" value="TOPOISOMERASE_II"/>
    <property type="match status" value="1"/>
</dbReference>
<dbReference type="InterPro" id="IPR001241">
    <property type="entry name" value="Topo_IIA"/>
</dbReference>
<proteinExistence type="inferred from homology"/>
<dbReference type="GO" id="GO:0000819">
    <property type="term" value="P:sister chromatid segregation"/>
    <property type="evidence" value="ECO:0007669"/>
    <property type="project" value="TreeGrafter"/>
</dbReference>
<evidence type="ECO:0000256" key="3">
    <source>
        <dbReference type="ARBA" id="ARBA00001946"/>
    </source>
</evidence>
<keyword evidence="8" id="KW-0460">Magnesium</keyword>
<evidence type="ECO:0000256" key="1">
    <source>
        <dbReference type="ARBA" id="ARBA00000185"/>
    </source>
</evidence>
<dbReference type="GO" id="GO:0003677">
    <property type="term" value="F:DNA binding"/>
    <property type="evidence" value="ECO:0007669"/>
    <property type="project" value="UniProtKB-UniRule"/>
</dbReference>
<feature type="domain" description="Topo IIA-type catalytic" evidence="15">
    <location>
        <begin position="728"/>
        <end position="1124"/>
    </location>
</feature>
<keyword evidence="17" id="KW-1185">Reference proteome</keyword>
<dbReference type="SUPFAM" id="SSF55874">
    <property type="entry name" value="ATPase domain of HSP90 chaperone/DNA topoisomerase II/histidine kinase"/>
    <property type="match status" value="1"/>
</dbReference>
<dbReference type="InterPro" id="IPR003594">
    <property type="entry name" value="HATPase_dom"/>
</dbReference>
<dbReference type="Pfam" id="PF16898">
    <property type="entry name" value="TOPRIM_C"/>
    <property type="match status" value="1"/>
</dbReference>
<evidence type="ECO:0000256" key="13">
    <source>
        <dbReference type="RuleBase" id="RU362094"/>
    </source>
</evidence>
<dbReference type="PRINTS" id="PR01158">
    <property type="entry name" value="TOPISMRASEII"/>
</dbReference>
<dbReference type="Pfam" id="PF01751">
    <property type="entry name" value="Toprim"/>
    <property type="match status" value="1"/>
</dbReference>
<dbReference type="Gene3D" id="3.30.230.10">
    <property type="match status" value="1"/>
</dbReference>
<evidence type="ECO:0000256" key="12">
    <source>
        <dbReference type="PROSITE-ProRule" id="PRU01384"/>
    </source>
</evidence>
<dbReference type="InterPro" id="IPR014721">
    <property type="entry name" value="Ribsml_uS5_D2-typ_fold_subgr"/>
</dbReference>
<comment type="catalytic activity">
    <reaction evidence="1 12 13">
        <text>ATP-dependent breakage, passage and rejoining of double-stranded DNA.</text>
        <dbReference type="EC" id="5.6.2.2"/>
    </reaction>
</comment>
<dbReference type="InterPro" id="IPR036890">
    <property type="entry name" value="HATPase_C_sf"/>
</dbReference>
<dbReference type="Pfam" id="PF02518">
    <property type="entry name" value="HATPase_c"/>
    <property type="match status" value="1"/>
</dbReference>
<dbReference type="Proteomes" id="UP000276776">
    <property type="component" value="Unassembled WGS sequence"/>
</dbReference>
<keyword evidence="7 13" id="KW-0067">ATP-binding</keyword>
<dbReference type="GO" id="GO:0005634">
    <property type="term" value="C:nucleus"/>
    <property type="evidence" value="ECO:0007669"/>
    <property type="project" value="TreeGrafter"/>
</dbReference>
<feature type="active site" description="O-(5'-phospho-DNA)-tyrosine intermediate" evidence="12">
    <location>
        <position position="818"/>
    </location>
</feature>
<dbReference type="Gene3D" id="3.30.1490.30">
    <property type="match status" value="1"/>
</dbReference>
<dbReference type="OrthoDB" id="276498at2759"/>
<dbReference type="Gene3D" id="3.40.50.670">
    <property type="match status" value="1"/>
</dbReference>
<evidence type="ECO:0000256" key="8">
    <source>
        <dbReference type="ARBA" id="ARBA00022842"/>
    </source>
</evidence>
<evidence type="ECO:0000256" key="11">
    <source>
        <dbReference type="ARBA" id="ARBA00023235"/>
    </source>
</evidence>
<dbReference type="InterPro" id="IPR013760">
    <property type="entry name" value="Topo_IIA-like_dom_sf"/>
</dbReference>
<protein>
    <recommendedName>
        <fullName evidence="13">DNA topoisomerase 2</fullName>
        <ecNumber evidence="13">5.6.2.2</ecNumber>
    </recommendedName>
</protein>
<dbReference type="PANTHER" id="PTHR10169">
    <property type="entry name" value="DNA TOPOISOMERASE/GYRASE"/>
    <property type="match status" value="1"/>
</dbReference>
<keyword evidence="5" id="KW-0479">Metal-binding</keyword>
<evidence type="ECO:0000256" key="2">
    <source>
        <dbReference type="ARBA" id="ARBA00001913"/>
    </source>
</evidence>
<evidence type="ECO:0000259" key="14">
    <source>
        <dbReference type="PROSITE" id="PS50880"/>
    </source>
</evidence>
<dbReference type="InterPro" id="IPR050634">
    <property type="entry name" value="DNA_Topoisomerase_II"/>
</dbReference>
<dbReference type="AlphaFoldDB" id="A0A0N5DAP0"/>
<dbReference type="EMBL" id="UYYF01005023">
    <property type="protein sequence ID" value="VDN07914.1"/>
    <property type="molecule type" value="Genomic_DNA"/>
</dbReference>
<evidence type="ECO:0000256" key="9">
    <source>
        <dbReference type="ARBA" id="ARBA00023029"/>
    </source>
</evidence>
<dbReference type="STRING" id="103827.A0A0N5DAP0"/>
<dbReference type="InterPro" id="IPR002205">
    <property type="entry name" value="Topo_IIA_dom_A"/>
</dbReference>